<sequence>MNCSPLVRQLCHLMTIAVIAFIGVCTAAQFWRNDLNWMAIPLSTYLFGPGGAYVRGVYYLMAAALFGFAWASFAATAPTQRTVLGSALFAAAGTALPVVALTELFHGTRYEELARMTHKICAPATFLWLSFGMLLLCDRWRRDARLKHGNQPGLLLAWVATLVLWFQVLVKGLPNGLMEKLAIVLILLWLGWAARHLRVAGRRIP</sequence>
<evidence type="ECO:0000313" key="3">
    <source>
        <dbReference type="Proteomes" id="UP001430193"/>
    </source>
</evidence>
<organism evidence="2 3">
    <name type="scientific">Dyella mobilis</name>
    <dbReference type="NCBI Taxonomy" id="1849582"/>
    <lineage>
        <taxon>Bacteria</taxon>
        <taxon>Pseudomonadati</taxon>
        <taxon>Pseudomonadota</taxon>
        <taxon>Gammaproteobacteria</taxon>
        <taxon>Lysobacterales</taxon>
        <taxon>Rhodanobacteraceae</taxon>
        <taxon>Dyella</taxon>
    </lineage>
</organism>
<keyword evidence="1" id="KW-1133">Transmembrane helix</keyword>
<feature type="transmembrane region" description="Helical" evidence="1">
    <location>
        <begin position="122"/>
        <end position="140"/>
    </location>
</feature>
<reference evidence="2" key="1">
    <citation type="submission" date="2020-10" db="EMBL/GenBank/DDBJ databases">
        <title>Phylogeny of dyella-like bacteria.</title>
        <authorList>
            <person name="Fu J."/>
        </authorList>
    </citation>
    <scope>NUCLEOTIDE SEQUENCE</scope>
    <source>
        <strain evidence="2">DHON07</strain>
    </source>
</reference>
<evidence type="ECO:0000313" key="2">
    <source>
        <dbReference type="EMBL" id="MBM7131381.1"/>
    </source>
</evidence>
<feature type="transmembrane region" description="Helical" evidence="1">
    <location>
        <begin position="152"/>
        <end position="170"/>
    </location>
</feature>
<accession>A0ABS2KJR9</accession>
<keyword evidence="1" id="KW-0472">Membrane</keyword>
<gene>
    <name evidence="2" type="ORF">ISS99_17790</name>
</gene>
<evidence type="ECO:0000256" key="1">
    <source>
        <dbReference type="SAM" id="Phobius"/>
    </source>
</evidence>
<proteinExistence type="predicted"/>
<comment type="caution">
    <text evidence="2">The sequence shown here is derived from an EMBL/GenBank/DDBJ whole genome shotgun (WGS) entry which is preliminary data.</text>
</comment>
<dbReference type="Pfam" id="PF06197">
    <property type="entry name" value="DUF998"/>
    <property type="match status" value="1"/>
</dbReference>
<protein>
    <submittedName>
        <fullName evidence="2">DUF998 domain-containing protein</fullName>
    </submittedName>
</protein>
<feature type="transmembrane region" description="Helical" evidence="1">
    <location>
        <begin position="52"/>
        <end position="71"/>
    </location>
</feature>
<feature type="transmembrane region" description="Helical" evidence="1">
    <location>
        <begin position="12"/>
        <end position="32"/>
    </location>
</feature>
<feature type="transmembrane region" description="Helical" evidence="1">
    <location>
        <begin position="176"/>
        <end position="194"/>
    </location>
</feature>
<keyword evidence="3" id="KW-1185">Reference proteome</keyword>
<dbReference type="InterPro" id="IPR009339">
    <property type="entry name" value="DUF998"/>
</dbReference>
<dbReference type="Proteomes" id="UP001430193">
    <property type="component" value="Unassembled WGS sequence"/>
</dbReference>
<dbReference type="EMBL" id="JADIKF010000040">
    <property type="protein sequence ID" value="MBM7131381.1"/>
    <property type="molecule type" value="Genomic_DNA"/>
</dbReference>
<keyword evidence="1" id="KW-0812">Transmembrane</keyword>
<dbReference type="RefSeq" id="WP_204632957.1">
    <property type="nucleotide sequence ID" value="NZ_BSOC01000005.1"/>
</dbReference>
<feature type="transmembrane region" description="Helical" evidence="1">
    <location>
        <begin position="83"/>
        <end position="102"/>
    </location>
</feature>
<name>A0ABS2KJR9_9GAMM</name>